<dbReference type="GO" id="GO:0007018">
    <property type="term" value="P:microtubule-based movement"/>
    <property type="evidence" value="ECO:0007669"/>
    <property type="project" value="TreeGrafter"/>
</dbReference>
<dbReference type="Pfam" id="PF00069">
    <property type="entry name" value="Pkinase"/>
    <property type="match status" value="1"/>
</dbReference>
<dbReference type="InterPro" id="IPR008271">
    <property type="entry name" value="Ser/Thr_kinase_AS"/>
</dbReference>
<keyword evidence="9" id="KW-0175">Coiled coil</keyword>
<evidence type="ECO:0000256" key="13">
    <source>
        <dbReference type="PROSITE-ProRule" id="PRU10141"/>
    </source>
</evidence>
<dbReference type="InterPro" id="IPR017441">
    <property type="entry name" value="Protein_kinase_ATP_BS"/>
</dbReference>
<evidence type="ECO:0000256" key="14">
    <source>
        <dbReference type="SAM" id="MobiDB-lite"/>
    </source>
</evidence>
<evidence type="ECO:0000259" key="15">
    <source>
        <dbReference type="PROSITE" id="PS50011"/>
    </source>
</evidence>
<evidence type="ECO:0000256" key="6">
    <source>
        <dbReference type="ARBA" id="ARBA00022741"/>
    </source>
</evidence>
<dbReference type="GO" id="GO:0005524">
    <property type="term" value="F:ATP binding"/>
    <property type="evidence" value="ECO:0007669"/>
    <property type="project" value="UniProtKB-UniRule"/>
</dbReference>
<dbReference type="GO" id="GO:0005871">
    <property type="term" value="C:kinesin complex"/>
    <property type="evidence" value="ECO:0007669"/>
    <property type="project" value="InterPro"/>
</dbReference>
<dbReference type="AlphaFoldDB" id="A0A848L929"/>
<keyword evidence="7 12" id="KW-0802">TPR repeat</keyword>
<keyword evidence="16" id="KW-0418">Kinase</keyword>
<evidence type="ECO:0000256" key="12">
    <source>
        <dbReference type="PROSITE-ProRule" id="PRU00339"/>
    </source>
</evidence>
<dbReference type="PROSITE" id="PS00107">
    <property type="entry name" value="PROTEIN_KINASE_ATP"/>
    <property type="match status" value="1"/>
</dbReference>
<keyword evidence="17" id="KW-1185">Reference proteome</keyword>
<keyword evidence="5" id="KW-0677">Repeat</keyword>
<comment type="caution">
    <text evidence="16">The sequence shown here is derived from an EMBL/GenBank/DDBJ whole genome shotgun (WGS) entry which is preliminary data.</text>
</comment>
<evidence type="ECO:0000256" key="10">
    <source>
        <dbReference type="ARBA" id="ARBA00023175"/>
    </source>
</evidence>
<keyword evidence="16" id="KW-0808">Transferase</keyword>
<feature type="binding site" evidence="13">
    <location>
        <position position="91"/>
    </location>
    <ligand>
        <name>ATP</name>
        <dbReference type="ChEBI" id="CHEBI:30616"/>
    </ligand>
</feature>
<dbReference type="InterPro" id="IPR000719">
    <property type="entry name" value="Prot_kinase_dom"/>
</dbReference>
<dbReference type="GO" id="GO:0005737">
    <property type="term" value="C:cytoplasm"/>
    <property type="evidence" value="ECO:0007669"/>
    <property type="project" value="TreeGrafter"/>
</dbReference>
<dbReference type="GO" id="GO:0005874">
    <property type="term" value="C:microtubule"/>
    <property type="evidence" value="ECO:0007669"/>
    <property type="project" value="UniProtKB-KW"/>
</dbReference>
<gene>
    <name evidence="16" type="ORF">HG543_07800</name>
</gene>
<evidence type="ECO:0000256" key="8">
    <source>
        <dbReference type="ARBA" id="ARBA00022840"/>
    </source>
</evidence>
<evidence type="ECO:0000256" key="3">
    <source>
        <dbReference type="ARBA" id="ARBA00022490"/>
    </source>
</evidence>
<dbReference type="InterPro" id="IPR011990">
    <property type="entry name" value="TPR-like_helical_dom_sf"/>
</dbReference>
<dbReference type="Proteomes" id="UP000518300">
    <property type="component" value="Unassembled WGS sequence"/>
</dbReference>
<keyword evidence="6 13" id="KW-0547">Nucleotide-binding</keyword>
<dbReference type="PROSITE" id="PS50005">
    <property type="entry name" value="TPR"/>
    <property type="match status" value="1"/>
</dbReference>
<reference evidence="16 17" key="1">
    <citation type="submission" date="2020-04" db="EMBL/GenBank/DDBJ databases">
        <title>Draft genome of Pyxidicoccus fallax type strain.</title>
        <authorList>
            <person name="Whitworth D.E."/>
        </authorList>
    </citation>
    <scope>NUCLEOTIDE SEQUENCE [LARGE SCALE GENOMIC DNA]</scope>
    <source>
        <strain evidence="16 17">DSM 14698</strain>
    </source>
</reference>
<evidence type="ECO:0000256" key="4">
    <source>
        <dbReference type="ARBA" id="ARBA00022701"/>
    </source>
</evidence>
<dbReference type="Pfam" id="PF13424">
    <property type="entry name" value="TPR_12"/>
    <property type="match status" value="3"/>
</dbReference>
<evidence type="ECO:0000256" key="2">
    <source>
        <dbReference type="ARBA" id="ARBA00009622"/>
    </source>
</evidence>
<evidence type="ECO:0000313" key="16">
    <source>
        <dbReference type="EMBL" id="NMO14762.1"/>
    </source>
</evidence>
<keyword evidence="10" id="KW-0505">Motor protein</keyword>
<organism evidence="16 17">
    <name type="scientific">Pyxidicoccus fallax</name>
    <dbReference type="NCBI Taxonomy" id="394095"/>
    <lineage>
        <taxon>Bacteria</taxon>
        <taxon>Pseudomonadati</taxon>
        <taxon>Myxococcota</taxon>
        <taxon>Myxococcia</taxon>
        <taxon>Myxococcales</taxon>
        <taxon>Cystobacterineae</taxon>
        <taxon>Myxococcaceae</taxon>
        <taxon>Pyxidicoccus</taxon>
    </lineage>
</organism>
<protein>
    <submittedName>
        <fullName evidence="16">Serine/threonine protein kinase</fullName>
    </submittedName>
</protein>
<feature type="region of interest" description="Disordered" evidence="14">
    <location>
        <begin position="957"/>
        <end position="979"/>
    </location>
</feature>
<proteinExistence type="inferred from homology"/>
<feature type="compositionally biased region" description="Basic and acidic residues" evidence="14">
    <location>
        <begin position="957"/>
        <end position="969"/>
    </location>
</feature>
<dbReference type="GO" id="GO:0004674">
    <property type="term" value="F:protein serine/threonine kinase activity"/>
    <property type="evidence" value="ECO:0007669"/>
    <property type="project" value="UniProtKB-KW"/>
</dbReference>
<dbReference type="Gene3D" id="3.30.200.20">
    <property type="entry name" value="Phosphorylase Kinase, domain 1"/>
    <property type="match status" value="1"/>
</dbReference>
<name>A0A848L929_9BACT</name>
<feature type="region of interest" description="Disordered" evidence="14">
    <location>
        <begin position="1"/>
        <end position="21"/>
    </location>
</feature>
<dbReference type="InterPro" id="IPR011009">
    <property type="entry name" value="Kinase-like_dom_sf"/>
</dbReference>
<dbReference type="SMART" id="SM00028">
    <property type="entry name" value="TPR"/>
    <property type="match status" value="8"/>
</dbReference>
<dbReference type="PROSITE" id="PS00108">
    <property type="entry name" value="PROTEIN_KINASE_ST"/>
    <property type="match status" value="1"/>
</dbReference>
<dbReference type="SUPFAM" id="SSF56112">
    <property type="entry name" value="Protein kinase-like (PK-like)"/>
    <property type="match status" value="1"/>
</dbReference>
<keyword evidence="4" id="KW-0493">Microtubule</keyword>
<evidence type="ECO:0000256" key="7">
    <source>
        <dbReference type="ARBA" id="ARBA00022803"/>
    </source>
</evidence>
<keyword evidence="3" id="KW-0963">Cytoplasm</keyword>
<dbReference type="EMBL" id="JABBJJ010000025">
    <property type="protein sequence ID" value="NMO14762.1"/>
    <property type="molecule type" value="Genomic_DNA"/>
</dbReference>
<keyword evidence="11" id="KW-0206">Cytoskeleton</keyword>
<comment type="subcellular location">
    <subcellularLocation>
        <location evidence="1">Cytoplasm</location>
        <location evidence="1">Cytoskeleton</location>
    </subcellularLocation>
</comment>
<dbReference type="CDD" id="cd14014">
    <property type="entry name" value="STKc_PknB_like"/>
    <property type="match status" value="1"/>
</dbReference>
<dbReference type="SUPFAM" id="SSF48452">
    <property type="entry name" value="TPR-like"/>
    <property type="match status" value="3"/>
</dbReference>
<dbReference type="InterPro" id="IPR002151">
    <property type="entry name" value="Kinesin_light"/>
</dbReference>
<evidence type="ECO:0000256" key="5">
    <source>
        <dbReference type="ARBA" id="ARBA00022737"/>
    </source>
</evidence>
<evidence type="ECO:0000256" key="11">
    <source>
        <dbReference type="ARBA" id="ARBA00023212"/>
    </source>
</evidence>
<dbReference type="InterPro" id="IPR019734">
    <property type="entry name" value="TPR_rpt"/>
</dbReference>
<dbReference type="Gene3D" id="1.10.510.10">
    <property type="entry name" value="Transferase(Phosphotransferase) domain 1"/>
    <property type="match status" value="1"/>
</dbReference>
<evidence type="ECO:0000256" key="1">
    <source>
        <dbReference type="ARBA" id="ARBA00004245"/>
    </source>
</evidence>
<accession>A0A848L929</accession>
<keyword evidence="8 13" id="KW-0067">ATP-binding</keyword>
<dbReference type="PROSITE" id="PS50011">
    <property type="entry name" value="PROTEIN_KINASE_DOM"/>
    <property type="match status" value="1"/>
</dbReference>
<comment type="similarity">
    <text evidence="2">Belongs to the kinesin light chain family.</text>
</comment>
<dbReference type="GO" id="GO:0019894">
    <property type="term" value="F:kinesin binding"/>
    <property type="evidence" value="ECO:0007669"/>
    <property type="project" value="TreeGrafter"/>
</dbReference>
<feature type="domain" description="Protein kinase" evidence="15">
    <location>
        <begin position="62"/>
        <end position="342"/>
    </location>
</feature>
<feature type="repeat" description="TPR" evidence="12">
    <location>
        <begin position="638"/>
        <end position="671"/>
    </location>
</feature>
<dbReference type="PANTHER" id="PTHR45783">
    <property type="entry name" value="KINESIN LIGHT CHAIN"/>
    <property type="match status" value="1"/>
</dbReference>
<dbReference type="PANTHER" id="PTHR45783:SF3">
    <property type="entry name" value="KINESIN LIGHT CHAIN"/>
    <property type="match status" value="1"/>
</dbReference>
<dbReference type="RefSeq" id="WP_169344058.1">
    <property type="nucleotide sequence ID" value="NZ_JABBJJ010000025.1"/>
</dbReference>
<sequence length="979" mass="104712">MSDEARGGHGQPPADMETEASAPTVVPLAASALSSTVTWASSKAKQLASDMPVPGHVLAGRYTVLEQVGQGGMGLVLAAYDARLDRRVALKLLRYRNTAPGATSGDARLVREAQAMARLSHPNVVAVYDAGTLEDGSVFLAMEYVEGQTLSGWQESQPRSWRELLAAYVAAGRGLAAAHAAGLIHRDFKPDNVLVGRDGRVRVTDFGLARSGPASPVESSLPFTLPADTALSGSLTLPGALMGTPFYMAPELLEGQPADVRSDLFAFCVALYLALYGQPPFTGQSLSELLRSRREGPAAPPARSEVPGQVTRAVLRGLREAPGERPASMTELLTALEDDPEARRRRGMAKAAAGVLLAGMAVGGWALQRAREPECGGQEARLAGIWDTAMKARVQQSLLDTGAPHARDTSERVGAALDDYAGQWARQSAEVCEATRGDTAGPVRLMQLRESCLERRRVRLRATTELLAGGADRTMLDKAVQAVRGLPPLEDCADDRALTAAVPPPEDPATRAKVEALQEQVDRVDALLGAGQYPQGLKPGETLLAEAKGVGHAPLHAQALFLLARLRDGVGDYPGAEALTREALTEAARSREPVLMARAVSSLVHALSKRSGRHPEALHLEPAVDALAEATGDDAVRALAHSTLGAVLVKVGRYDEARRRHEQALALRLKALGPEHPMVADSLLQLGIVSWWQARNEDALDKVGRAVALRQKVLGPEHPDTVAALTYVAAVQKELGRLREALETLERVATLQRKLFGPEHPLVATALSNLGIALLDLGRLQEGLDISAQALALKERLLGAEHPDLAGPLANMGTALTELGRHEEALAFHSRTLALREKELGPDHALVGDTLSALGITLARLKRYPEAEARLDRGLAVLQKALGKDSPEVAHPLMGFGELWLNRGRPTQALPFLERALVLAPPAARATVRLNVARVLWDVDAKQRPRAVELASQAREQWRRTGHPKEAEASRWLAAHGVP</sequence>
<evidence type="ECO:0000313" key="17">
    <source>
        <dbReference type="Proteomes" id="UP000518300"/>
    </source>
</evidence>
<evidence type="ECO:0000256" key="9">
    <source>
        <dbReference type="ARBA" id="ARBA00023054"/>
    </source>
</evidence>
<keyword evidence="16" id="KW-0723">Serine/threonine-protein kinase</keyword>
<dbReference type="Gene3D" id="1.25.40.10">
    <property type="entry name" value="Tetratricopeptide repeat domain"/>
    <property type="match status" value="2"/>
</dbReference>